<dbReference type="InterPro" id="IPR012677">
    <property type="entry name" value="Nucleotide-bd_a/b_plait_sf"/>
</dbReference>
<feature type="compositionally biased region" description="Basic and acidic residues" evidence="4">
    <location>
        <begin position="441"/>
        <end position="454"/>
    </location>
</feature>
<keyword evidence="1" id="KW-0677">Repeat</keyword>
<dbReference type="Gene3D" id="3.30.70.330">
    <property type="match status" value="2"/>
</dbReference>
<dbReference type="PANTHER" id="PTHR48032:SF7">
    <property type="entry name" value="RRM DOMAIN-CONTAINING PROTEIN"/>
    <property type="match status" value="1"/>
</dbReference>
<dbReference type="SMART" id="SM00360">
    <property type="entry name" value="RRM"/>
    <property type="match status" value="2"/>
</dbReference>
<evidence type="ECO:0000259" key="5">
    <source>
        <dbReference type="PROSITE" id="PS50102"/>
    </source>
</evidence>
<dbReference type="EMBL" id="CAKOAT010086265">
    <property type="protein sequence ID" value="CAH8317768.1"/>
    <property type="molecule type" value="Genomic_DNA"/>
</dbReference>
<feature type="domain" description="RRM" evidence="5">
    <location>
        <begin position="12"/>
        <end position="88"/>
    </location>
</feature>
<evidence type="ECO:0000313" key="7">
    <source>
        <dbReference type="Proteomes" id="UP001642260"/>
    </source>
</evidence>
<dbReference type="PROSITE" id="PS50102">
    <property type="entry name" value="RRM"/>
    <property type="match status" value="2"/>
</dbReference>
<feature type="compositionally biased region" description="Polar residues" evidence="4">
    <location>
        <begin position="427"/>
        <end position="436"/>
    </location>
</feature>
<organism evidence="6 7">
    <name type="scientific">Eruca vesicaria subsp. sativa</name>
    <name type="common">Garden rocket</name>
    <name type="synonym">Eruca sativa</name>
    <dbReference type="NCBI Taxonomy" id="29727"/>
    <lineage>
        <taxon>Eukaryota</taxon>
        <taxon>Viridiplantae</taxon>
        <taxon>Streptophyta</taxon>
        <taxon>Embryophyta</taxon>
        <taxon>Tracheophyta</taxon>
        <taxon>Spermatophyta</taxon>
        <taxon>Magnoliopsida</taxon>
        <taxon>eudicotyledons</taxon>
        <taxon>Gunneridae</taxon>
        <taxon>Pentapetalae</taxon>
        <taxon>rosids</taxon>
        <taxon>malvids</taxon>
        <taxon>Brassicales</taxon>
        <taxon>Brassicaceae</taxon>
        <taxon>Brassiceae</taxon>
        <taxon>Eruca</taxon>
    </lineage>
</organism>
<reference evidence="6 7" key="1">
    <citation type="submission" date="2022-03" db="EMBL/GenBank/DDBJ databases">
        <authorList>
            <person name="Macdonald S."/>
            <person name="Ahmed S."/>
            <person name="Newling K."/>
        </authorList>
    </citation>
    <scope>NUCLEOTIDE SEQUENCE [LARGE SCALE GENOMIC DNA]</scope>
</reference>
<dbReference type="AlphaFoldDB" id="A0ABC8J914"/>
<comment type="caution">
    <text evidence="6">The sequence shown here is derived from an EMBL/GenBank/DDBJ whole genome shotgun (WGS) entry which is preliminary data.</text>
</comment>
<sequence>MEQKMESLSDLGKLFIGGISWDTDEERLQEYFSKYGDLLESVIMRDRATGRARGFGFIVFADPSVAERVIMEKHIIDGRTVEAKKAVPRDDQQVLKRHASPMKLISPNHGGGNGGSVRTKKIFVGGLPSSITEAEFKNYFDQFGTVADVVVMYDHNTQRPRGFGFITFDSEESVEMVLHKSFHELNGKMVEVKRAVPKESSQAPVANRSPVLGFGNNYGVVSNRSSGSNSYFNSFAPGYSNNIVPAGSRISPIGSGRNAFSSFGFGLNQEQCLNGNTIGYSRVPGNQYFNNASPNRYNSPIGFSRGDSAYNSSNSDLWGNRTDSSGPGWNLGVSVGNKRGNWGLNFETGSGLSALSFSGNTNTNGFDGSIGELYRGSSVYSDSTWQQRMPHQPSNELDGSFGFGIDNVGSDYPSANASEDYPGSYSVGGNRQTNRAMSADDSSKAIDIDGKLDSNSHLNSDGDDAADNDSSKALTIPAPAVCLVRFAGDAAGGAVMGSIFGYGSGLFKKKGFKGSFADAGQSAKTFAVLSGVHSLVVCLLKQLRGKDDAINVGVAGCCTGLALSFPGAPQALLQSCVTFGAFSFILEGLNKRQTALAHSVSLRHQIGKFEDHQRASPLSLALPIHEEIRGAFSSFCKSLSKPKKI</sequence>
<evidence type="ECO:0000256" key="4">
    <source>
        <dbReference type="SAM" id="MobiDB-lite"/>
    </source>
</evidence>
<dbReference type="CDD" id="cd12330">
    <property type="entry name" value="RRM2_Hrp1p"/>
    <property type="match status" value="1"/>
</dbReference>
<gene>
    <name evidence="6" type="ORF">ERUC_LOCUS8016</name>
</gene>
<dbReference type="Pfam" id="PF02466">
    <property type="entry name" value="Tim17"/>
    <property type="match status" value="1"/>
</dbReference>
<dbReference type="CDD" id="cd12325">
    <property type="entry name" value="RRM1_hnRNPA_hnRNPD_like"/>
    <property type="match status" value="1"/>
</dbReference>
<dbReference type="InterPro" id="IPR035979">
    <property type="entry name" value="RBD_domain_sf"/>
</dbReference>
<name>A0ABC8J914_ERUVS</name>
<dbReference type="Proteomes" id="UP001642260">
    <property type="component" value="Unassembled WGS sequence"/>
</dbReference>
<dbReference type="GO" id="GO:0003723">
    <property type="term" value="F:RNA binding"/>
    <property type="evidence" value="ECO:0007669"/>
    <property type="project" value="UniProtKB-UniRule"/>
</dbReference>
<evidence type="ECO:0000256" key="2">
    <source>
        <dbReference type="ARBA" id="ARBA00022884"/>
    </source>
</evidence>
<feature type="region of interest" description="Disordered" evidence="4">
    <location>
        <begin position="413"/>
        <end position="470"/>
    </location>
</feature>
<evidence type="ECO:0000313" key="6">
    <source>
        <dbReference type="EMBL" id="CAH8317768.1"/>
    </source>
</evidence>
<evidence type="ECO:0000256" key="1">
    <source>
        <dbReference type="ARBA" id="ARBA00022737"/>
    </source>
</evidence>
<feature type="domain" description="RRM" evidence="5">
    <location>
        <begin position="120"/>
        <end position="197"/>
    </location>
</feature>
<keyword evidence="2 3" id="KW-0694">RNA-binding</keyword>
<dbReference type="FunFam" id="3.30.70.330:FF:000051">
    <property type="entry name" value="Heterogeneous nuclear ribonucleoprotein 1"/>
    <property type="match status" value="1"/>
</dbReference>
<proteinExistence type="predicted"/>
<dbReference type="PANTHER" id="PTHR48032">
    <property type="entry name" value="RNA-BINDING PROTEIN MUSASHI HOMOLOG RBP6"/>
    <property type="match status" value="1"/>
</dbReference>
<dbReference type="SUPFAM" id="SSF54928">
    <property type="entry name" value="RNA-binding domain, RBD"/>
    <property type="match status" value="2"/>
</dbReference>
<dbReference type="InterPro" id="IPR000504">
    <property type="entry name" value="RRM_dom"/>
</dbReference>
<dbReference type="FunFam" id="3.30.70.330:FF:000102">
    <property type="entry name" value="Heterogeneous nuclear ribonucleoprotein 1"/>
    <property type="match status" value="1"/>
</dbReference>
<accession>A0ABC8J914</accession>
<keyword evidence="7" id="KW-1185">Reference proteome</keyword>
<dbReference type="Pfam" id="PF00076">
    <property type="entry name" value="RRM_1"/>
    <property type="match status" value="2"/>
</dbReference>
<evidence type="ECO:0000256" key="3">
    <source>
        <dbReference type="PROSITE-ProRule" id="PRU00176"/>
    </source>
</evidence>
<protein>
    <recommendedName>
        <fullName evidence="5">RRM domain-containing protein</fullName>
    </recommendedName>
</protein>